<feature type="domain" description="Lipid/polyisoprenoid-binding YceI-like" evidence="1">
    <location>
        <begin position="56"/>
        <end position="214"/>
    </location>
</feature>
<organism evidence="2 3">
    <name type="scientific">Komagataeibacter europaeus</name>
    <name type="common">Gluconacetobacter europaeus</name>
    <dbReference type="NCBI Taxonomy" id="33995"/>
    <lineage>
        <taxon>Bacteria</taxon>
        <taxon>Pseudomonadati</taxon>
        <taxon>Pseudomonadota</taxon>
        <taxon>Alphaproteobacteria</taxon>
        <taxon>Acetobacterales</taxon>
        <taxon>Acetobacteraceae</taxon>
        <taxon>Komagataeibacter</taxon>
    </lineage>
</organism>
<dbReference type="EMBL" id="LHUQ01000020">
    <property type="protein sequence ID" value="KON63781.1"/>
    <property type="molecule type" value="Genomic_DNA"/>
</dbReference>
<dbReference type="Gene3D" id="2.40.128.110">
    <property type="entry name" value="Lipid/polyisoprenoid-binding, YceI-like"/>
    <property type="match status" value="1"/>
</dbReference>
<sequence length="221" mass="24015">MPAARISPVLQPHAMTGVMPVMTDTTSIPARSCLPAMAVLCMATLPAHPARAESQHLALAPANTTVLLHADSVVGAMEGRFARVSGTLDYDLSRQTCHVDLTMDATSVHMDTVVERKAAKSGNMLDSDRFPTTRYVGDCSPRVVKGQVRSRMVGRLTMRGQTHPMTFDTQMVFTGNTLTMLDSTGTFDGRQWGMSTMLHTVRPRMRTETRITLPATPAARG</sequence>
<evidence type="ECO:0000313" key="3">
    <source>
        <dbReference type="Proteomes" id="UP000037566"/>
    </source>
</evidence>
<evidence type="ECO:0000313" key="2">
    <source>
        <dbReference type="EMBL" id="KON63781.1"/>
    </source>
</evidence>
<proteinExistence type="predicted"/>
<reference evidence="2" key="1">
    <citation type="submission" date="2015-08" db="EMBL/GenBank/DDBJ databases">
        <title>Draft genome sequence of Komagataeibacter europaeus CECT 8546 a cellulose producer strain from vinegar produced by the traditional method.</title>
        <authorList>
            <person name="Poehlein A."/>
            <person name="Valera M.J."/>
            <person name="Haack F.S."/>
            <person name="Mas A."/>
            <person name="Daniel R."/>
            <person name="Streit W.R."/>
            <person name="Mateo E."/>
        </authorList>
    </citation>
    <scope>NUCLEOTIDE SEQUENCE [LARGE SCALE GENOMIC DNA]</scope>
    <source>
        <strain evidence="2">CECT 8546</strain>
    </source>
</reference>
<dbReference type="InterPro" id="IPR007372">
    <property type="entry name" value="Lipid/polyisoprenoid-bd_YceI"/>
</dbReference>
<dbReference type="PANTHER" id="PTHR34406:SF1">
    <property type="entry name" value="PROTEIN YCEI"/>
    <property type="match status" value="1"/>
</dbReference>
<dbReference type="InterPro" id="IPR036761">
    <property type="entry name" value="TTHA0802/YceI-like_sf"/>
</dbReference>
<evidence type="ECO:0000259" key="1">
    <source>
        <dbReference type="SMART" id="SM00867"/>
    </source>
</evidence>
<protein>
    <submittedName>
        <fullName evidence="2">Protein YceI</fullName>
    </submittedName>
</protein>
<gene>
    <name evidence="2" type="primary">yceI2</name>
    <name evidence="2" type="ORF">KOEU_26880</name>
</gene>
<dbReference type="AlphaFoldDB" id="A0A0M0EFR0"/>
<dbReference type="SMART" id="SM00867">
    <property type="entry name" value="YceI"/>
    <property type="match status" value="1"/>
</dbReference>
<comment type="caution">
    <text evidence="2">The sequence shown here is derived from an EMBL/GenBank/DDBJ whole genome shotgun (WGS) entry which is preliminary data.</text>
</comment>
<accession>A0A0M0EFR0</accession>
<dbReference type="Proteomes" id="UP000037566">
    <property type="component" value="Unassembled WGS sequence"/>
</dbReference>
<dbReference type="PANTHER" id="PTHR34406">
    <property type="entry name" value="PROTEIN YCEI"/>
    <property type="match status" value="1"/>
</dbReference>
<dbReference type="SUPFAM" id="SSF101874">
    <property type="entry name" value="YceI-like"/>
    <property type="match status" value="1"/>
</dbReference>
<name>A0A0M0EFR0_KOMEU</name>
<dbReference type="STRING" id="33995.KOEU_26880"/>
<keyword evidence="3" id="KW-1185">Reference proteome</keyword>
<dbReference type="Pfam" id="PF04264">
    <property type="entry name" value="YceI"/>
    <property type="match status" value="1"/>
</dbReference>
<dbReference type="PATRIC" id="fig|33995.3.peg.2983"/>